<keyword evidence="1" id="KW-0472">Membrane</keyword>
<name>A0A0S3R8A3_PHAAN</name>
<feature type="transmembrane region" description="Helical" evidence="1">
    <location>
        <begin position="101"/>
        <end position="120"/>
    </location>
</feature>
<gene>
    <name evidence="2" type="primary">Vigan.01G473500</name>
    <name evidence="2" type="ORF">VIGAN_01473500</name>
</gene>
<reference evidence="2 3" key="1">
    <citation type="journal article" date="2015" name="Sci. Rep.">
        <title>The power of single molecule real-time sequencing technology in the de novo assembly of a eukaryotic genome.</title>
        <authorList>
            <person name="Sakai H."/>
            <person name="Naito K."/>
            <person name="Ogiso-Tanaka E."/>
            <person name="Takahashi Y."/>
            <person name="Iseki K."/>
            <person name="Muto C."/>
            <person name="Satou K."/>
            <person name="Teruya K."/>
            <person name="Shiroma A."/>
            <person name="Shimoji M."/>
            <person name="Hirano T."/>
            <person name="Itoh T."/>
            <person name="Kaga A."/>
            <person name="Tomooka N."/>
        </authorList>
    </citation>
    <scope>NUCLEOTIDE SEQUENCE [LARGE SCALE GENOMIC DNA]</scope>
    <source>
        <strain evidence="3">cv. Shumari</strain>
    </source>
</reference>
<accession>A0A0S3R8A3</accession>
<feature type="transmembrane region" description="Helical" evidence="1">
    <location>
        <begin position="74"/>
        <end position="95"/>
    </location>
</feature>
<evidence type="ECO:0000256" key="1">
    <source>
        <dbReference type="SAM" id="Phobius"/>
    </source>
</evidence>
<keyword evidence="3" id="KW-1185">Reference proteome</keyword>
<feature type="transmembrane region" description="Helical" evidence="1">
    <location>
        <begin position="44"/>
        <end position="62"/>
    </location>
</feature>
<dbReference type="Proteomes" id="UP000291084">
    <property type="component" value="Chromosome 1"/>
</dbReference>
<organism evidence="2 3">
    <name type="scientific">Vigna angularis var. angularis</name>
    <dbReference type="NCBI Taxonomy" id="157739"/>
    <lineage>
        <taxon>Eukaryota</taxon>
        <taxon>Viridiplantae</taxon>
        <taxon>Streptophyta</taxon>
        <taxon>Embryophyta</taxon>
        <taxon>Tracheophyta</taxon>
        <taxon>Spermatophyta</taxon>
        <taxon>Magnoliopsida</taxon>
        <taxon>eudicotyledons</taxon>
        <taxon>Gunneridae</taxon>
        <taxon>Pentapetalae</taxon>
        <taxon>rosids</taxon>
        <taxon>fabids</taxon>
        <taxon>Fabales</taxon>
        <taxon>Fabaceae</taxon>
        <taxon>Papilionoideae</taxon>
        <taxon>50 kb inversion clade</taxon>
        <taxon>NPAAA clade</taxon>
        <taxon>indigoferoid/millettioid clade</taxon>
        <taxon>Phaseoleae</taxon>
        <taxon>Vigna</taxon>
    </lineage>
</organism>
<sequence length="133" mass="15990">MFAFMFNVCLYSCVGHLWRKIALLLIDSSHMILHQVVYRKKSSNISIIIILIWYSMVHECFWRSHYNQMKILGYLIALSTVFRYGFCCFNLITVWLLSDNILFVLVRYGILCCHFIVLEFETEFRLFYSIDFK</sequence>
<keyword evidence="1" id="KW-1133">Transmembrane helix</keyword>
<proteinExistence type="predicted"/>
<evidence type="ECO:0000313" key="3">
    <source>
        <dbReference type="Proteomes" id="UP000291084"/>
    </source>
</evidence>
<protein>
    <submittedName>
        <fullName evidence="2">Uncharacterized protein</fullName>
    </submittedName>
</protein>
<dbReference type="AlphaFoldDB" id="A0A0S3R8A3"/>
<evidence type="ECO:0000313" key="2">
    <source>
        <dbReference type="EMBL" id="BAT76689.1"/>
    </source>
</evidence>
<keyword evidence="1" id="KW-0812">Transmembrane</keyword>
<dbReference type="EMBL" id="AP015034">
    <property type="protein sequence ID" value="BAT76689.1"/>
    <property type="molecule type" value="Genomic_DNA"/>
</dbReference>